<proteinExistence type="predicted"/>
<keyword evidence="3" id="KW-0378">Hydrolase</keyword>
<dbReference type="InterPro" id="IPR002508">
    <property type="entry name" value="MurNAc-LAA_cat"/>
</dbReference>
<evidence type="ECO:0000256" key="2">
    <source>
        <dbReference type="ARBA" id="ARBA00011901"/>
    </source>
</evidence>
<dbReference type="AlphaFoldDB" id="A0A8J6XZ08"/>
<dbReference type="InterPro" id="IPR050695">
    <property type="entry name" value="N-acetylmuramoyl_amidase_3"/>
</dbReference>
<gene>
    <name evidence="6" type="ORF">IFK94_15535</name>
</gene>
<dbReference type="GO" id="GO:0008745">
    <property type="term" value="F:N-acetylmuramoyl-L-alanine amidase activity"/>
    <property type="evidence" value="ECO:0007669"/>
    <property type="project" value="UniProtKB-EC"/>
</dbReference>
<evidence type="ECO:0000256" key="3">
    <source>
        <dbReference type="ARBA" id="ARBA00022801"/>
    </source>
</evidence>
<dbReference type="GO" id="GO:0030288">
    <property type="term" value="C:outer membrane-bounded periplasmic space"/>
    <property type="evidence" value="ECO:0007669"/>
    <property type="project" value="TreeGrafter"/>
</dbReference>
<dbReference type="CDD" id="cd02696">
    <property type="entry name" value="MurNAc-LAA"/>
    <property type="match status" value="1"/>
</dbReference>
<dbReference type="FunFam" id="3.40.630.40:FF:000005">
    <property type="entry name" value="N-acetylmuramoyl-L-alanine amidase (AmiA)"/>
    <property type="match status" value="1"/>
</dbReference>
<dbReference type="SMART" id="SM00646">
    <property type="entry name" value="Ami_3"/>
    <property type="match status" value="1"/>
</dbReference>
<dbReference type="SUPFAM" id="SSF53187">
    <property type="entry name" value="Zn-dependent exopeptidases"/>
    <property type="match status" value="1"/>
</dbReference>
<evidence type="ECO:0000313" key="7">
    <source>
        <dbReference type="Proteomes" id="UP000648239"/>
    </source>
</evidence>
<reference evidence="6 7" key="1">
    <citation type="submission" date="2020-08" db="EMBL/GenBank/DDBJ databases">
        <title>Acidobacteriota in marine sediments use diverse sulfur dissimilation pathways.</title>
        <authorList>
            <person name="Wasmund K."/>
        </authorList>
    </citation>
    <scope>NUCLEOTIDE SEQUENCE [LARGE SCALE GENOMIC DNA]</scope>
    <source>
        <strain evidence="6">MAG AM4</strain>
    </source>
</reference>
<comment type="caution">
    <text evidence="6">The sequence shown here is derived from an EMBL/GenBank/DDBJ whole genome shotgun (WGS) entry which is preliminary data.</text>
</comment>
<organism evidence="6 7">
    <name type="scientific">Candidatus Polarisedimenticola svalbardensis</name>
    <dbReference type="NCBI Taxonomy" id="2886004"/>
    <lineage>
        <taxon>Bacteria</taxon>
        <taxon>Pseudomonadati</taxon>
        <taxon>Acidobacteriota</taxon>
        <taxon>Candidatus Polarisedimenticolia</taxon>
        <taxon>Candidatus Polarisedimenticolales</taxon>
        <taxon>Candidatus Polarisedimenticolaceae</taxon>
        <taxon>Candidatus Polarisedimenticola</taxon>
    </lineage>
</organism>
<dbReference type="EMBL" id="JACXWD010000106">
    <property type="protein sequence ID" value="MBD3869531.1"/>
    <property type="molecule type" value="Genomic_DNA"/>
</dbReference>
<dbReference type="Gene3D" id="3.40.630.40">
    <property type="entry name" value="Zn-dependent exopeptidases"/>
    <property type="match status" value="1"/>
</dbReference>
<dbReference type="GO" id="GO:0009253">
    <property type="term" value="P:peptidoglycan catabolic process"/>
    <property type="evidence" value="ECO:0007669"/>
    <property type="project" value="InterPro"/>
</dbReference>
<dbReference type="EC" id="3.5.1.28" evidence="2"/>
<protein>
    <recommendedName>
        <fullName evidence="2">N-acetylmuramoyl-L-alanine amidase</fullName>
        <ecNumber evidence="2">3.5.1.28</ecNumber>
    </recommendedName>
</protein>
<keyword evidence="4" id="KW-0732">Signal</keyword>
<evidence type="ECO:0000256" key="1">
    <source>
        <dbReference type="ARBA" id="ARBA00001561"/>
    </source>
</evidence>
<evidence type="ECO:0000313" key="6">
    <source>
        <dbReference type="EMBL" id="MBD3869531.1"/>
    </source>
</evidence>
<dbReference type="Pfam" id="PF01520">
    <property type="entry name" value="Amidase_3"/>
    <property type="match status" value="1"/>
</dbReference>
<feature type="signal peptide" evidence="4">
    <location>
        <begin position="1"/>
        <end position="23"/>
    </location>
</feature>
<comment type="catalytic activity">
    <reaction evidence="1">
        <text>Hydrolyzes the link between N-acetylmuramoyl residues and L-amino acid residues in certain cell-wall glycopeptides.</text>
        <dbReference type="EC" id="3.5.1.28"/>
    </reaction>
</comment>
<evidence type="ECO:0000259" key="5">
    <source>
        <dbReference type="SMART" id="SM00646"/>
    </source>
</evidence>
<dbReference type="PANTHER" id="PTHR30404:SF0">
    <property type="entry name" value="N-ACETYLMURAMOYL-L-ALANINE AMIDASE AMIC"/>
    <property type="match status" value="1"/>
</dbReference>
<evidence type="ECO:0000256" key="4">
    <source>
        <dbReference type="SAM" id="SignalP"/>
    </source>
</evidence>
<name>A0A8J6XZ08_9BACT</name>
<dbReference type="Proteomes" id="UP000648239">
    <property type="component" value="Unassembled WGS sequence"/>
</dbReference>
<dbReference type="PANTHER" id="PTHR30404">
    <property type="entry name" value="N-ACETYLMURAMOYL-L-ALANINE AMIDASE"/>
    <property type="match status" value="1"/>
</dbReference>
<accession>A0A8J6XZ08</accession>
<feature type="chain" id="PRO_5035192274" description="N-acetylmuramoyl-L-alanine amidase" evidence="4">
    <location>
        <begin position="24"/>
        <end position="381"/>
    </location>
</feature>
<feature type="domain" description="MurNAc-LAA" evidence="5">
    <location>
        <begin position="206"/>
        <end position="364"/>
    </location>
</feature>
<sequence length="381" mass="42039">MRRLITLLAVPLLALLAATFLYAEDSGRTEILVTVDSSGPSTRLVVTKMGKVLHAITEFEDHVDIVFADPVAVKPASRVINGPILVGWSLENDRRLVLSTGPGYRNYESFELRNPARLILDLLGEREPLDAPMKIEDRAPVDRTVIVIDPGHGGKERGAIGPSGLVEKDVTLVLARKLRTQLQKDPTVSVVLTRNQDRFVPLDERTAIANHNRADLFISIHLNASRRKKAFGAETYFLSAEATDDEARMLAGQENANGGSQDGLKAAMPDYKERGLDLILWDLAQNQYMAESSALAEAVQREMNQLTGTRDRGVRQAPFRVLMGATMPAILAEVGFVTNGDEERMLRQDGYLDRIVHALTRAVQEFQTGLTTYQSPAADKK</sequence>